<organism evidence="4 5">
    <name type="scientific">Dysgonomonas gadei ATCC BAA-286</name>
    <dbReference type="NCBI Taxonomy" id="742766"/>
    <lineage>
        <taxon>Bacteria</taxon>
        <taxon>Pseudomonadati</taxon>
        <taxon>Bacteroidota</taxon>
        <taxon>Bacteroidia</taxon>
        <taxon>Bacteroidales</taxon>
        <taxon>Dysgonomonadaceae</taxon>
        <taxon>Dysgonomonas</taxon>
    </lineage>
</organism>
<proteinExistence type="predicted"/>
<evidence type="ECO:0000259" key="3">
    <source>
        <dbReference type="Pfam" id="PF05170"/>
    </source>
</evidence>
<evidence type="ECO:0000256" key="2">
    <source>
        <dbReference type="SAM" id="Phobius"/>
    </source>
</evidence>
<evidence type="ECO:0000313" key="5">
    <source>
        <dbReference type="Proteomes" id="UP000004913"/>
    </source>
</evidence>
<evidence type="ECO:0000256" key="1">
    <source>
        <dbReference type="SAM" id="Coils"/>
    </source>
</evidence>
<keyword evidence="2" id="KW-0472">Membrane</keyword>
<dbReference type="PANTHER" id="PTHR30441:SF8">
    <property type="entry name" value="DUF748 DOMAIN-CONTAINING PROTEIN"/>
    <property type="match status" value="1"/>
</dbReference>
<feature type="coiled-coil region" evidence="1">
    <location>
        <begin position="811"/>
        <end position="888"/>
    </location>
</feature>
<dbReference type="STRING" id="742766.HMPREF9455_02112"/>
<gene>
    <name evidence="4" type="ORF">HMPREF9455_02112</name>
</gene>
<dbReference type="RefSeq" id="WP_006799641.1">
    <property type="nucleotide sequence ID" value="NZ_GL891983.1"/>
</dbReference>
<dbReference type="PANTHER" id="PTHR30441">
    <property type="entry name" value="DUF748 DOMAIN-CONTAINING PROTEIN"/>
    <property type="match status" value="1"/>
</dbReference>
<feature type="domain" description="AsmA" evidence="3">
    <location>
        <begin position="2"/>
        <end position="275"/>
    </location>
</feature>
<dbReference type="HOGENOM" id="CLU_011472_0_0_10"/>
<keyword evidence="2" id="KW-1133">Transmembrane helix</keyword>
<dbReference type="EMBL" id="ADLV01000025">
    <property type="protein sequence ID" value="EGK01580.1"/>
    <property type="molecule type" value="Genomic_DNA"/>
</dbReference>
<keyword evidence="1" id="KW-0175">Coiled coil</keyword>
<name>F5IYE5_9BACT</name>
<dbReference type="GO" id="GO:0005886">
    <property type="term" value="C:plasma membrane"/>
    <property type="evidence" value="ECO:0007669"/>
    <property type="project" value="TreeGrafter"/>
</dbReference>
<dbReference type="InterPro" id="IPR052894">
    <property type="entry name" value="AsmA-related"/>
</dbReference>
<dbReference type="Proteomes" id="UP000004913">
    <property type="component" value="Unassembled WGS sequence"/>
</dbReference>
<dbReference type="OrthoDB" id="596403at2"/>
<dbReference type="AlphaFoldDB" id="F5IYE5"/>
<protein>
    <recommendedName>
        <fullName evidence="3">AsmA domain-containing protein</fullName>
    </recommendedName>
</protein>
<evidence type="ECO:0000313" key="4">
    <source>
        <dbReference type="EMBL" id="EGK01580.1"/>
    </source>
</evidence>
<keyword evidence="5" id="KW-1185">Reference proteome</keyword>
<reference evidence="4 5" key="1">
    <citation type="submission" date="2011-04" db="EMBL/GenBank/DDBJ databases">
        <title>The Genome Sequence of Dysgonomonas gadei ATCC BAA-286.</title>
        <authorList>
            <consortium name="The Broad Institute Genome Sequencing Platform"/>
            <person name="Earl A."/>
            <person name="Ward D."/>
            <person name="Feldgarden M."/>
            <person name="Gevers D."/>
            <person name="Pudlo N."/>
            <person name="Martens E."/>
            <person name="Allen-Vercoe E."/>
            <person name="Young S.K."/>
            <person name="Zeng Q."/>
            <person name="Gargeya S."/>
            <person name="Fitzgerald M."/>
            <person name="Haas B."/>
            <person name="Abouelleil A."/>
            <person name="Alvarado L."/>
            <person name="Arachchi H.M."/>
            <person name="Berlin A."/>
            <person name="Brown A."/>
            <person name="Chapman S.B."/>
            <person name="Chen Z."/>
            <person name="Dunbar C."/>
            <person name="Freedman E."/>
            <person name="Gearin G."/>
            <person name="Gellesch M."/>
            <person name="Goldberg J."/>
            <person name="Griggs A."/>
            <person name="Gujja S."/>
            <person name="Heiman D."/>
            <person name="Howarth C."/>
            <person name="Larson L."/>
            <person name="Lui A."/>
            <person name="MacDonald P.J.P."/>
            <person name="Mehta T."/>
            <person name="Montmayeur A."/>
            <person name="Murphy C."/>
            <person name="Neiman D."/>
            <person name="Pearson M."/>
            <person name="Priest M."/>
            <person name="Roberts A."/>
            <person name="Saif S."/>
            <person name="Shea T."/>
            <person name="Shenoy N."/>
            <person name="Sisk P."/>
            <person name="Stolte C."/>
            <person name="Sykes S."/>
            <person name="Yandava C."/>
            <person name="Wortman J."/>
            <person name="Nusbaum C."/>
            <person name="Birren B."/>
        </authorList>
    </citation>
    <scope>NUCLEOTIDE SEQUENCE [LARGE SCALE GENOMIC DNA]</scope>
    <source>
        <strain evidence="4 5">ATCC BAA-286</strain>
    </source>
</reference>
<dbReference type="eggNOG" id="COG2811">
    <property type="taxonomic scope" value="Bacteria"/>
</dbReference>
<dbReference type="Pfam" id="PF05170">
    <property type="entry name" value="AsmA"/>
    <property type="match status" value="1"/>
</dbReference>
<comment type="caution">
    <text evidence="4">The sequence shown here is derived from an EMBL/GenBank/DDBJ whole genome shotgun (WGS) entry which is preliminary data.</text>
</comment>
<feature type="transmembrane region" description="Helical" evidence="2">
    <location>
        <begin position="7"/>
        <end position="26"/>
    </location>
</feature>
<accession>F5IYE5</accession>
<dbReference type="InterPro" id="IPR007844">
    <property type="entry name" value="AsmA"/>
</dbReference>
<sequence>MKKVLTIIGIVLVVIIIAMISIPLLFKDKIKTAVLNVANEQLNAKVDIKDFGLNLFSNFPNATLSLEDASITGIGDFEKDTLIQAKSGSVTIDLMSLFGNNYNISRINLDRASVYAKVLADGRTNYDIMKTDSTATGTEAENSTPFNLNLKKITVNDCNIVYQNDSTKMKLVLNKWSGEISGDFSASETTIKTTSEISEISFYMDGIPYLNKVKGNADATINANFDNMKFTFDKSEIRINELKASIDGWFTMQGKNYEDMDFDLKLNAPDTQFKDILSLVPAMYTADFKDVKTSGTATLDAYIKGLWQGENYPAFDVKIGVNNAMFQYPSLPKSVNEINVAVDINSKGGSLDNMIIDISKFSFNLGGNPFSGNLNITTPMSDPNLKAHANGTINLGMIKEVYPLEKGTELNGIITANINLATRMSAIEKEQYENVSATGKLELNNMAYKATDMPEVLINNASLEFTPRYVNLPSLEVKIGKNDISANGRLENFIAYALKDQTLKGQLNIKSNYLNANDFISSETSGTAASDTTSATSEDIIIPKNIDFTLSAVLNQIVYGKMNITNMAGNMTIRNGILTLNNVGANALGGSAKVSGSYNTSDPKTPKVDFDIALSKVSFAETFKSVESIQKFAPIFESLIGTYSMNLKFNTSLGQSIMQTLAGLTGSGALQTSDVKVENVAALTALSSALKTDALKSISPKDLNLPFNIDNGQIITKPFNINIGNGGMMKLEGSTGLDQSINYKGTVTLPKSLANNYINNVPITIGGTFSSPKIGVDTKALVTDAASSIVSGLLGGKNSDGTATSLSDEKAKQIEKIRAEADNTAKKLVEEAQKQSDNLVAKAGSNALAKVAAKAAGKKLVDEAEKQAQNLRNKAEEQIKKIEGETAAATE</sequence>
<dbReference type="GO" id="GO:0090313">
    <property type="term" value="P:regulation of protein targeting to membrane"/>
    <property type="evidence" value="ECO:0007669"/>
    <property type="project" value="TreeGrafter"/>
</dbReference>
<keyword evidence="2" id="KW-0812">Transmembrane</keyword>